<sequence>FDLSPFHADSSLSPFAGIDISSVTDELSANHPNESSKRNQPFNDVPVEGALSSDLDKIVTEELAQMESKDVQQLFTDVLGSQGNPPLSESTLGGIRTASESHLLTSHGLGELIRPSVCQRGLLPGGTMAVGQLTIGGSLAQTSGATGESFPNQKAKDNRAAQRINKAQKQVDMQGNRQPKIERPDVKQDRKPPRHLQTLTQNTAVSSLTSATLVGGNSSSPAELRIEGLRQNSSLYGNKSFTTSANEFVKLQSASPSSTDSNSDLFPKLHMQSPTGIVAQDPFGHSLTPYPQEPNVQSSSNPSQAPAWNSSHHQSGVPRPVVPGRPQIVGPSELHSTTAGTSHHQLPLTPDSYLRSRVLSESHDSHTVDQPLGSPGFRSSQATDCYAKPTETLTLPSSTGEQLRRLSDSEVGAQHTRNEQYTGVMRQDLSANSLALYRAAMLDPSMNVRSLSDGRDRDIFKAPLTPRSSYMDQTPIVPTPRSQELHPQSQGVSPQTQTDLYRQSPSTPFSDPYHQPPLTPRPSSSESCSPLPPKSLTSDSLSRVPMSPQSQCSSPLTPRPHSNETFSQSPIASRFQSPDPYSRPPSRDPYAQLHKPQRPQMVDTGFKSSPVPHGQPPGTIPHSAMFSQHTDSLKTAYVMQPQSPRPHSFDACSKTFTSAQPQSPFPFTTSPGDLVKETHSQQSISQMPRANNFPQSHLMGSQLNTNDAHCPQLNASNQSGLPDSASITRDETFTNMPLRPSLIKQDTLPLQQDCSYQTSSSRSVTDSSPSERSSESSTPVHPPASPSRDLHELPFNRGAQAGNLSQTELEKQRQRQRLRQLLIRQQIQRNNLRQEKEQAAACGGGTTTTSWSQESSSQPHELQTRAPPPYPLSQDRSGLRGLIPGSGNGRLINPVVIDKQRLFPQDENLCRPPQPSSTPTGEVNTSRQSGVGNPQGFHPRSLPAAQQQQWQQQLAQRLPGQTRFQQPEALHVSRPAMTMQMNNTTGLNPRLATQITFQNAQQQIVASPIPVSPQYIELRHNSQRLPIAAQLTPRTPQPRQRLPLPNQEINQYVHQMQGCKVMSRGPGAPLSQSPVGIALLPQQNISAQLPPSPQSVEVSNAQQHIQTKEPLESTAQVQSQQVFQTTSSTSSSPSCCSDSLKDSSVSFPLNSVPSMSSVVTEHADLDPRKIPCDDSVEKALDEELDSPKELDEEDDLANLSLDPDSKTDDELGNLDNLETNDPHLDDLLKCEEFDLLAYTDPELDTGDKKDIFTEQLRLVESANEKAEEGQDILAHQDTVNPAIKGTLNKVNKSDLEKTAKGDEREKTLPKSDVVADTLSTSDRVMCGSVNNVTSETSSSNQCSDPVNRAPSSDDPPKPTLDLVLKVEENISKNSTCQFVANTSDTQTVLIKSESQSKGNGEKGAASVLLSIGTGLSVNVSVAQCHSTECTTSGTQTTAQSGTVASSGHGTTHISSNGHSNLDLESKPCTSSAQIVSKIPLAAQSRPTMDKLGLDEMCHHVSSMEPKRRSVDDLVKVESSLEASELPLLLHDLLEQEKMELQQQQLGGSQCIPPQQQQQHSTPKALQVLQQLEVSHQQSHSGLSQHLSTTQQSQHLEGPSQNLNLPQQHILGVIQHHHLGIPRSLPSSQQQQLTASQQRLGTSPHVVMSQQQQHVATGQHPPQQLVATQQNQHMTSPQLLSTQQLAVSQLGIMQQTQQVVMQQQQQLANAFFPDTDLDKFAADDIMDPIAKAKMVALKGIKKVMAQGNITVAPGMNRQQVSLLAQRLAGAPGTNETQTKLTTGNSQQEANSDQMQARPNPPTFVQGFINEAEHRQYEEWLLHTQQLLQMQLKFLEEQIGVHRKSRKALCAKQRTAKKAGREFPEADAEKLKRVTEQQSKIQKQLDQVRKQQKEHTNLMTEYRNKQQQKCSLSPSGMMPTTSSQNPRVMPKLSTPMLSAALAQQGGAILGSPAIAQQPSTLIGHTGNLRVPQIGATVPLQQGPAFLTSAVSQQPEYPPSSGTVSSAPSTSYFSGNSAAQTLTNESRLLQERQLQLQQRMQLIQQQGLVGPSQQQSIMGKLQQQGIIGQLQPTTQQSIVGNKPSQQGIMGQQQQAFIGQQQGIVVQSQHQPAQQQQVLAGQQLPQQHNNIGQTQQQSATQHQQSLAPQQQHLRLLSQQQGLLVHQQSHQQGLASHPKPQRPQQGLMAQQLTHQQGLAVQQQVLTSQQQQQNLVLQQQTSNAPLQQQGLIGHQQGAVSQNQQLGTIPLQQHHLQAVSGQLHPQSVIRPNNILRLSTSFQQQSTMGHQARMQGIMRQQSPDVLGQHLATQSIMGQQTPLQVIRHQLPGMIGQGMRQQHPPQVSVEQGQQPPGTMGQGQQHQPQSTIGQGQENQPHAVLGIGQQPQPSLQPQGTMGMEQQQQPLQTQGRIGQQSQPLSQPQGMVEQGVGQQNSMGQQPPQGPLGQGMPQQQSSQGTVGMGQQQQSPQITVGLGQQQTQPQVTMGMGKQQPHHQAAMVVGQQHAQPQGGVGMGQQQAQPQGSVGMGQQQAHPQGVVRMGQQQAQPQGAVGMGQQQAQPQASVGMVQQHAQPQPSVGMGQQQTQPQISVGMGQQQAQPLSSSMGQQQAQPQASGIGQQQAQPQGAVGMGQQQAQPQGGAGMGQQQAQPQGGLDMGQQQAQPQGGMGLGQQQAQPPGGMGLGQQQAQPQGGMGMGQQQAQPQGTVGMGQQQAQPQGAVGMGQQQAQPQGAVGMGQQQAQPQGGVGMGQQQAQPQGGVGMGQQQAQPQGGVGMGQQQPQPQGAVEMGQQQAQPPSTVGMEQQQMQLQAAVGMGRQQPQPRGTLGMGQHQAQPLGTLGMEQVQTQLQGTVGMGQQQAQSQGTVGMEQVQAQPLGTVGMGQQQAQSQGTLGMGQQQAHHQGTLGLGQQQAQPLSTVGLGQQQAHYQGAVGLEQQQAQSQVTLGMGHQQQSSQNTVGLGQPPGTLGVGQQQHLSQDALGMGQQQPQLQGTVGMEQQQTQPQGTIGMGQQQVQSQGTVGMGQQQTQPPGTVGMGQQQAQPQGAIGMGQQQQSSQGIVGQQRQPPGMTGIVQQQPQPQGTMGMGHPQLRGTVGIGQQSQPEGQMGPVKQQPRGLIGMRQGQQQQLLQGLMGQWQLQPQAGIRQGQPQSLIGQGQLPQSLIGQEQGQQQPCPQNILVQGQGQQQLQNLIGQRQSPSTMGQGQRMQSLVTVGGQQSLQASGMMGQEKEQEQQTTSTVRQGQQQGKIVMEQEPLLPSQCIMGQDRNQPSTQNMVRQQQLSKNAAGLVHTQGMIYQNLQTRAVTSVQQPTQQGVAGQPRLVSQHGQLMRRVQQQTVAGLQQNNGLSLQGLVRVTTSQQHGTLGDPRHGVQNIVTSQSFQQQHAGLRSVHITGQQIGLGHFRPGMVYVQQVKAEHGGKPQEMAHLLQSKRARQNVGSGSELVSGQAHSNHSQMSRPELNQTNLGDVPPQGETLETVIQLQPELLKDNESEESSVCVTDPVAIMPQKVPDSNSATSAVKPHGIIGKASSGTEVQTSINVEIHEQSDLKTTCTFDFPISPQSHAAKEECAGLRSESSLLNQTNGQEEYVQKVTGKQDNCSKLQECVAKNTNTGGKGHTVKQESIDAVRCGFPEGTVKRESNTDCISALNAGDHSFLAPRSEAGQLLLQKLLRTKNLQLVAQRSGDGTHLTVKSHIESKAVMIDRKLQGATTNSEIKEFQEISKKNLGPKTKRTQKSTDRGTNSRKKNKKDEGIKTTDALMKQLQQQLSLLPLVEPTIEVNFGLFPPFGSSPFNSKNQLKGSFGNAVLDNAPDYYSQLLYKQNNLSNPPTPPSSLPPTPPPSVQQKLVNGLASSEELTEGQKELEGQKDLLTTELKNMDMLASLPTPPHNQNEELSRAEIEEDRHTPDSIDINRMMTTFAQLLQMKIPSSYEVTSVSDSPHSFLPDGKKPILDAPDQVGSKEEPMDLEKLVLEKHNWFKQYDVSLPGSTVKASGKELATVTPEVSSDCPIKERIVVHHYSNNMSVLDVHQLPILQPESSPLSSPSVSSPGTPAESNKPDPPVESPKIKHSLPLDEKQFEEPPPQMKRWRGIRWKRLEFKVLFHKGKFKHVFQHEIEELIQKLGTSLKPDPLPKDTRRCCFCHEEGDGMTDGPARLLNLDLDLWVHLNCALWSSEVYETQAGALINVEVAFHRGLTTKCAFCQKTGATTGCHRVRCPNTYHFACAIRARCMFFKDKTMLCSQHKLKGANEQEIRCFAVYRRVYIQRDEVKQIASIVQRGKRSHMFRVGGLIFHTIGQLLPHQMQEFHSVTALYPIGYEATRIYWSMRYTNKRCCYHCTINDTNGKPEFGIQVIEQGHEDLIVTDWTPQGVWNRILEPIVQLRKEAEMLRLFPDYIKGEDMFGLTIHAVLRIAESLPGVESCQNYIFRYGRHPLMELPLAVNPTGCARSEPKIMTHYKRPHTLNSTSTSKAFQSTVTGEINTPYSKQFVHSKSSQYRRLKTEWKNNVYLARSRIQGLGLYAAKDLEKHTMVIEYIGTIIRNEVANRREKLYETQNRGVYMFRINNEHVIDATLTGGPARYINHSCAPNCVAEVVTFDKEDKIIIISSRRIPKGEELTYDYKFDFEDDQHKIPCHCGALNCRKWMN</sequence>
<dbReference type="CDD" id="cd19171">
    <property type="entry name" value="SET_KMT2C_2D"/>
    <property type="match status" value="1"/>
</dbReference>
<feature type="compositionally biased region" description="Low complexity" evidence="17">
    <location>
        <begin position="1330"/>
        <end position="1340"/>
    </location>
</feature>
<evidence type="ECO:0000256" key="15">
    <source>
        <dbReference type="ARBA" id="ARBA00023620"/>
    </source>
</evidence>
<dbReference type="PROSITE" id="PS51805">
    <property type="entry name" value="EPHD"/>
    <property type="match status" value="1"/>
</dbReference>
<feature type="region of interest" description="Disordered" evidence="17">
    <location>
        <begin position="1183"/>
        <end position="1219"/>
    </location>
</feature>
<feature type="region of interest" description="Disordered" evidence="17">
    <location>
        <begin position="4013"/>
        <end position="4058"/>
    </location>
</feature>
<dbReference type="OMA" id="TVGMGQQ"/>
<evidence type="ECO:0000256" key="2">
    <source>
        <dbReference type="ARBA" id="ARBA00022553"/>
    </source>
</evidence>
<keyword evidence="4" id="KW-0808">Transferase</keyword>
<dbReference type="FunFam" id="2.170.270.10:FF:000003">
    <property type="entry name" value="Histone-lysine N-methyltransferase"/>
    <property type="match status" value="1"/>
</dbReference>
<protein>
    <recommendedName>
        <fullName evidence="15">[histone H3]-lysine(4) N-methyltransferase</fullName>
        <ecNumber evidence="15">2.1.1.364</ecNumber>
    </recommendedName>
</protein>
<dbReference type="Gene3D" id="3.30.40.10">
    <property type="entry name" value="Zinc/RING finger domain, C3HC4 (zinc finger)"/>
    <property type="match status" value="1"/>
</dbReference>
<evidence type="ECO:0000256" key="11">
    <source>
        <dbReference type="ARBA" id="ARBA00023015"/>
    </source>
</evidence>
<dbReference type="EC" id="2.1.1.364" evidence="15"/>
<evidence type="ECO:0000256" key="16">
    <source>
        <dbReference type="ARBA" id="ARBA00049353"/>
    </source>
</evidence>
<feature type="compositionally biased region" description="Polar residues" evidence="17">
    <location>
        <begin position="1903"/>
        <end position="1924"/>
    </location>
</feature>
<feature type="domain" description="Post-SET" evidence="19">
    <location>
        <begin position="4604"/>
        <end position="4620"/>
    </location>
</feature>
<dbReference type="Pfam" id="PF13832">
    <property type="entry name" value="zf-HC5HC2H_2"/>
    <property type="match status" value="1"/>
</dbReference>
<feature type="region of interest" description="Disordered" evidence="17">
    <location>
        <begin position="459"/>
        <end position="622"/>
    </location>
</feature>
<dbReference type="PROSITE" id="PS51542">
    <property type="entry name" value="FYRN"/>
    <property type="match status" value="1"/>
</dbReference>
<dbReference type="OrthoDB" id="308383at2759"/>
<evidence type="ECO:0000256" key="14">
    <source>
        <dbReference type="ARBA" id="ARBA00023242"/>
    </source>
</evidence>
<feature type="region of interest" description="Disordered" evidence="17">
    <location>
        <begin position="1430"/>
        <end position="1466"/>
    </location>
</feature>
<reference evidence="21 22" key="1">
    <citation type="journal article" date="2018" name="Nat. Ecol. Evol.">
        <title>Shark genomes provide insights into elasmobranch evolution and the origin of vertebrates.</title>
        <authorList>
            <person name="Hara Y"/>
            <person name="Yamaguchi K"/>
            <person name="Onimaru K"/>
            <person name="Kadota M"/>
            <person name="Koyanagi M"/>
            <person name="Keeley SD"/>
            <person name="Tatsumi K"/>
            <person name="Tanaka K"/>
            <person name="Motone F"/>
            <person name="Kageyama Y"/>
            <person name="Nozu R"/>
            <person name="Adachi N"/>
            <person name="Nishimura O"/>
            <person name="Nakagawa R"/>
            <person name="Tanegashima C"/>
            <person name="Kiyatake I"/>
            <person name="Matsumoto R"/>
            <person name="Murakumo K"/>
            <person name="Nishida K"/>
            <person name="Terakita A"/>
            <person name="Kuratani S"/>
            <person name="Sato K"/>
            <person name="Hyodo S Kuraku.S."/>
        </authorList>
    </citation>
    <scope>NUCLEOTIDE SEQUENCE [LARGE SCALE GENOMIC DNA]</scope>
</reference>
<keyword evidence="22" id="KW-1185">Reference proteome</keyword>
<feature type="region of interest" description="Disordered" evidence="17">
    <location>
        <begin position="1330"/>
        <end position="1357"/>
    </location>
</feature>
<keyword evidence="8" id="KW-0863">Zinc-finger</keyword>
<feature type="compositionally biased region" description="Polar residues" evidence="17">
    <location>
        <begin position="480"/>
        <end position="509"/>
    </location>
</feature>
<feature type="compositionally biased region" description="Basic and acidic residues" evidence="17">
    <location>
        <begin position="179"/>
        <end position="191"/>
    </location>
</feature>
<dbReference type="SMART" id="SM00541">
    <property type="entry name" value="FYRN"/>
    <property type="match status" value="1"/>
</dbReference>
<feature type="region of interest" description="Disordered" evidence="17">
    <location>
        <begin position="3799"/>
        <end position="3822"/>
    </location>
</feature>
<feature type="compositionally biased region" description="Low complexity" evidence="17">
    <location>
        <begin position="1113"/>
        <end position="1140"/>
    </location>
</feature>
<feature type="region of interest" description="Disordered" evidence="17">
    <location>
        <begin position="275"/>
        <end position="422"/>
    </location>
</feature>
<dbReference type="InterPro" id="IPR003888">
    <property type="entry name" value="FYrich_N"/>
</dbReference>
<feature type="region of interest" description="Disordered" evidence="17">
    <location>
        <begin position="3044"/>
        <end position="3067"/>
    </location>
</feature>
<dbReference type="GO" id="GO:0005654">
    <property type="term" value="C:nucleoplasm"/>
    <property type="evidence" value="ECO:0007669"/>
    <property type="project" value="UniProtKB-ARBA"/>
</dbReference>
<keyword evidence="13" id="KW-0804">Transcription</keyword>
<feature type="compositionally biased region" description="Polar residues" evidence="17">
    <location>
        <begin position="917"/>
        <end position="932"/>
    </location>
</feature>
<keyword evidence="14" id="KW-0539">Nucleus</keyword>
<dbReference type="PANTHER" id="PTHR45888:SF2">
    <property type="entry name" value="HISTONE-LYSINE N-METHYLTRANSFERASE 2D"/>
    <property type="match status" value="1"/>
</dbReference>
<feature type="region of interest" description="Disordered" evidence="17">
    <location>
        <begin position="906"/>
        <end position="948"/>
    </location>
</feature>
<dbReference type="InterPro" id="IPR003616">
    <property type="entry name" value="Post-SET_dom"/>
</dbReference>
<feature type="compositionally biased region" description="Polar residues" evidence="17">
    <location>
        <begin position="1087"/>
        <end position="1105"/>
    </location>
</feature>
<dbReference type="SMART" id="SM00542">
    <property type="entry name" value="FYRC"/>
    <property type="match status" value="1"/>
</dbReference>
<feature type="compositionally biased region" description="Polar residues" evidence="17">
    <location>
        <begin position="26"/>
        <end position="42"/>
    </location>
</feature>
<feature type="compositionally biased region" description="Polar residues" evidence="17">
    <location>
        <begin position="563"/>
        <end position="576"/>
    </location>
</feature>
<dbReference type="PROSITE" id="PS50280">
    <property type="entry name" value="SET"/>
    <property type="match status" value="1"/>
</dbReference>
<dbReference type="SMART" id="SM00249">
    <property type="entry name" value="PHD"/>
    <property type="match status" value="1"/>
</dbReference>
<dbReference type="GO" id="GO:0140945">
    <property type="term" value="F:histone H3K4 monomethyltransferase activity"/>
    <property type="evidence" value="ECO:0007669"/>
    <property type="project" value="UniProtKB-EC"/>
</dbReference>
<evidence type="ECO:0000256" key="6">
    <source>
        <dbReference type="ARBA" id="ARBA00022723"/>
    </source>
</evidence>
<evidence type="ECO:0000256" key="1">
    <source>
        <dbReference type="ARBA" id="ARBA00004123"/>
    </source>
</evidence>
<evidence type="ECO:0000259" key="19">
    <source>
        <dbReference type="PROSITE" id="PS50868"/>
    </source>
</evidence>
<feature type="compositionally biased region" description="Pro residues" evidence="17">
    <location>
        <begin position="3805"/>
        <end position="3819"/>
    </location>
</feature>
<evidence type="ECO:0000256" key="7">
    <source>
        <dbReference type="ARBA" id="ARBA00022737"/>
    </source>
</evidence>
<keyword evidence="2" id="KW-0597">Phosphoprotein</keyword>
<evidence type="ECO:0000256" key="9">
    <source>
        <dbReference type="ARBA" id="ARBA00022833"/>
    </source>
</evidence>
<feature type="compositionally biased region" description="Polar residues" evidence="17">
    <location>
        <begin position="2866"/>
        <end position="2877"/>
    </location>
</feature>
<feature type="compositionally biased region" description="Low complexity" evidence="17">
    <location>
        <begin position="1996"/>
        <end position="2008"/>
    </location>
</feature>
<feature type="region of interest" description="Disordered" evidence="17">
    <location>
        <begin position="3699"/>
        <end position="3732"/>
    </location>
</feature>
<feature type="region of interest" description="Disordered" evidence="17">
    <location>
        <begin position="1087"/>
        <end position="1140"/>
    </location>
</feature>
<feature type="compositionally biased region" description="Low complexity" evidence="17">
    <location>
        <begin position="2531"/>
        <end position="2553"/>
    </location>
</feature>
<evidence type="ECO:0000256" key="17">
    <source>
        <dbReference type="SAM" id="MobiDB-lite"/>
    </source>
</evidence>
<dbReference type="Proteomes" id="UP000287033">
    <property type="component" value="Unassembled WGS sequence"/>
</dbReference>
<feature type="compositionally biased region" description="Polar residues" evidence="17">
    <location>
        <begin position="1447"/>
        <end position="1459"/>
    </location>
</feature>
<feature type="compositionally biased region" description="Polar residues" evidence="17">
    <location>
        <begin position="1772"/>
        <end position="1795"/>
    </location>
</feature>
<feature type="region of interest" description="Disordered" evidence="17">
    <location>
        <begin position="3858"/>
        <end position="3881"/>
    </location>
</feature>
<feature type="region of interest" description="Disordered" evidence="17">
    <location>
        <begin position="3411"/>
        <end position="3449"/>
    </location>
</feature>
<dbReference type="PANTHER" id="PTHR45888">
    <property type="entry name" value="HL01030P-RELATED"/>
    <property type="match status" value="1"/>
</dbReference>
<feature type="region of interest" description="Disordered" evidence="17">
    <location>
        <begin position="641"/>
        <end position="727"/>
    </location>
</feature>
<evidence type="ECO:0000256" key="13">
    <source>
        <dbReference type="ARBA" id="ARBA00023163"/>
    </source>
</evidence>
<proteinExistence type="predicted"/>
<feature type="region of interest" description="Disordered" evidence="17">
    <location>
        <begin position="1572"/>
        <end position="1602"/>
    </location>
</feature>
<dbReference type="SMART" id="SM00508">
    <property type="entry name" value="PostSET"/>
    <property type="match status" value="1"/>
</dbReference>
<evidence type="ECO:0000256" key="5">
    <source>
        <dbReference type="ARBA" id="ARBA00022691"/>
    </source>
</evidence>
<feature type="compositionally biased region" description="Polar residues" evidence="17">
    <location>
        <begin position="536"/>
        <end position="556"/>
    </location>
</feature>
<feature type="compositionally biased region" description="Polar residues" evidence="17">
    <location>
        <begin position="3414"/>
        <end position="3443"/>
    </location>
</feature>
<dbReference type="Gene3D" id="2.170.270.10">
    <property type="entry name" value="SET domain"/>
    <property type="match status" value="1"/>
</dbReference>
<feature type="compositionally biased region" description="Low complexity" evidence="17">
    <location>
        <begin position="2405"/>
        <end position="2416"/>
    </location>
</feature>
<dbReference type="FunFam" id="3.30.40.10:FF:000002">
    <property type="entry name" value="Histone-lysine N-methyltransferase"/>
    <property type="match status" value="1"/>
</dbReference>
<feature type="compositionally biased region" description="Polar residues" evidence="17">
    <location>
        <begin position="1647"/>
        <end position="1661"/>
    </location>
</feature>
<comment type="caution">
    <text evidence="21">The sequence shown here is derived from an EMBL/GenBank/DDBJ whole genome shotgun (WGS) entry which is preliminary data.</text>
</comment>
<dbReference type="SMART" id="SM00317">
    <property type="entry name" value="SET"/>
    <property type="match status" value="1"/>
</dbReference>
<feature type="compositionally biased region" description="Low complexity" evidence="17">
    <location>
        <begin position="3057"/>
        <end position="3067"/>
    </location>
</feature>
<feature type="compositionally biased region" description="Polar residues" evidence="17">
    <location>
        <begin position="294"/>
        <end position="314"/>
    </location>
</feature>
<feature type="compositionally biased region" description="Polar residues" evidence="17">
    <location>
        <begin position="391"/>
        <end position="401"/>
    </location>
</feature>
<feature type="compositionally biased region" description="Polar residues" evidence="17">
    <location>
        <begin position="748"/>
        <end position="758"/>
    </location>
</feature>
<feature type="compositionally biased region" description="Polar residues" evidence="17">
    <location>
        <begin position="2560"/>
        <end position="2594"/>
    </location>
</feature>
<evidence type="ECO:0000256" key="3">
    <source>
        <dbReference type="ARBA" id="ARBA00022603"/>
    </source>
</evidence>
<feature type="region of interest" description="Disordered" evidence="17">
    <location>
        <begin position="2125"/>
        <end position="2146"/>
    </location>
</feature>
<feature type="region of interest" description="Disordered" evidence="17">
    <location>
        <begin position="2495"/>
        <end position="2785"/>
    </location>
</feature>
<feature type="region of interest" description="Disordered" evidence="17">
    <location>
        <begin position="1767"/>
        <end position="1798"/>
    </location>
</feature>
<evidence type="ECO:0000313" key="22">
    <source>
        <dbReference type="Proteomes" id="UP000287033"/>
    </source>
</evidence>
<feature type="compositionally biased region" description="Polar residues" evidence="17">
    <location>
        <begin position="2391"/>
        <end position="2404"/>
    </location>
</feature>
<feature type="region of interest" description="Disordered" evidence="17">
    <location>
        <begin position="740"/>
        <end position="794"/>
    </location>
</feature>
<name>A0A401RRJ9_CHIPU</name>
<dbReference type="PROSITE" id="PS50868">
    <property type="entry name" value="POST_SET"/>
    <property type="match status" value="1"/>
</dbReference>
<dbReference type="EMBL" id="BEZZ01001931">
    <property type="protein sequence ID" value="GCC20758.1"/>
    <property type="molecule type" value="Genomic_DNA"/>
</dbReference>
<feature type="compositionally biased region" description="Low complexity" evidence="17">
    <location>
        <begin position="4013"/>
        <end position="4026"/>
    </location>
</feature>
<feature type="compositionally biased region" description="Polar residues" evidence="17">
    <location>
        <begin position="334"/>
        <end position="344"/>
    </location>
</feature>
<dbReference type="GO" id="GO:0008270">
    <property type="term" value="F:zinc ion binding"/>
    <property type="evidence" value="ECO:0007669"/>
    <property type="project" value="UniProtKB-KW"/>
</dbReference>
<feature type="compositionally biased region" description="Low complexity" evidence="17">
    <location>
        <begin position="2439"/>
        <end position="2449"/>
    </location>
</feature>
<dbReference type="InterPro" id="IPR003889">
    <property type="entry name" value="FYrich_C"/>
</dbReference>
<dbReference type="InterPro" id="IPR034732">
    <property type="entry name" value="EPHD"/>
</dbReference>
<feature type="compositionally biased region" description="Low complexity" evidence="17">
    <location>
        <begin position="316"/>
        <end position="331"/>
    </location>
</feature>
<dbReference type="STRING" id="137246.A0A401RRJ9"/>
<dbReference type="GO" id="GO:0032259">
    <property type="term" value="P:methylation"/>
    <property type="evidence" value="ECO:0007669"/>
    <property type="project" value="UniProtKB-KW"/>
</dbReference>
<feature type="compositionally biased region" description="Low complexity" evidence="17">
    <location>
        <begin position="1430"/>
        <end position="1446"/>
    </location>
</feature>
<dbReference type="InterPro" id="IPR001214">
    <property type="entry name" value="SET_dom"/>
</dbReference>
<keyword evidence="11" id="KW-0805">Transcription regulation</keyword>
<feature type="compositionally biased region" description="Low complexity" evidence="17">
    <location>
        <begin position="2506"/>
        <end position="2515"/>
    </location>
</feature>
<feature type="compositionally biased region" description="Low complexity" evidence="17">
    <location>
        <begin position="2341"/>
        <end position="2365"/>
    </location>
</feature>
<feature type="compositionally biased region" description="Basic and acidic residues" evidence="17">
    <location>
        <begin position="358"/>
        <end position="367"/>
    </location>
</feature>
<keyword evidence="3" id="KW-0489">Methyltransferase</keyword>
<feature type="compositionally biased region" description="Polar residues" evidence="17">
    <location>
        <begin position="2329"/>
        <end position="2340"/>
    </location>
</feature>
<comment type="subcellular location">
    <subcellularLocation>
        <location evidence="1">Nucleus</location>
    </subcellularLocation>
</comment>
<evidence type="ECO:0000256" key="4">
    <source>
        <dbReference type="ARBA" id="ARBA00022679"/>
    </source>
</evidence>
<feature type="compositionally biased region" description="Polar residues" evidence="17">
    <location>
        <begin position="654"/>
        <end position="671"/>
    </location>
</feature>
<evidence type="ECO:0000259" key="18">
    <source>
        <dbReference type="PROSITE" id="PS50280"/>
    </source>
</evidence>
<organism evidence="21 22">
    <name type="scientific">Chiloscyllium punctatum</name>
    <name type="common">Brownbanded bambooshark</name>
    <name type="synonym">Hemiscyllium punctatum</name>
    <dbReference type="NCBI Taxonomy" id="137246"/>
    <lineage>
        <taxon>Eukaryota</taxon>
        <taxon>Metazoa</taxon>
        <taxon>Chordata</taxon>
        <taxon>Craniata</taxon>
        <taxon>Vertebrata</taxon>
        <taxon>Chondrichthyes</taxon>
        <taxon>Elasmobranchii</taxon>
        <taxon>Galeomorphii</taxon>
        <taxon>Galeoidea</taxon>
        <taxon>Orectolobiformes</taxon>
        <taxon>Hemiscylliidae</taxon>
        <taxon>Chiloscyllium</taxon>
    </lineage>
</organism>
<keyword evidence="5" id="KW-0949">S-adenosyl-L-methionine</keyword>
<feature type="region of interest" description="Disordered" evidence="17">
    <location>
        <begin position="163"/>
        <end position="196"/>
    </location>
</feature>
<keyword evidence="6" id="KW-0479">Metal-binding</keyword>
<dbReference type="PROSITE" id="PS51543">
    <property type="entry name" value="FYRC"/>
    <property type="match status" value="1"/>
</dbReference>
<feature type="region of interest" description="Disordered" evidence="17">
    <location>
        <begin position="1989"/>
        <end position="2009"/>
    </location>
</feature>
<dbReference type="Pfam" id="PF05964">
    <property type="entry name" value="FYRN"/>
    <property type="match status" value="1"/>
</dbReference>
<feature type="domain" description="SET" evidence="18">
    <location>
        <begin position="4480"/>
        <end position="4596"/>
    </location>
</feature>
<evidence type="ECO:0000259" key="20">
    <source>
        <dbReference type="PROSITE" id="PS51805"/>
    </source>
</evidence>
<keyword evidence="9" id="KW-0862">Zinc</keyword>
<feature type="region of interest" description="Disordered" evidence="17">
    <location>
        <begin position="2162"/>
        <end position="2187"/>
    </location>
</feature>
<evidence type="ECO:0000256" key="8">
    <source>
        <dbReference type="ARBA" id="ARBA00022771"/>
    </source>
</evidence>
<feature type="compositionally biased region" description="Low complexity" evidence="17">
    <location>
        <begin position="847"/>
        <end position="858"/>
    </location>
</feature>
<feature type="compositionally biased region" description="Basic and acidic residues" evidence="17">
    <location>
        <begin position="3868"/>
        <end position="3881"/>
    </location>
</feature>
<dbReference type="Pfam" id="PF05965">
    <property type="entry name" value="FYRC"/>
    <property type="match status" value="1"/>
</dbReference>
<feature type="compositionally biased region" description="Polar residues" evidence="17">
    <location>
        <begin position="2177"/>
        <end position="2187"/>
    </location>
</feature>
<feature type="region of interest" description="Disordered" evidence="17">
    <location>
        <begin position="832"/>
        <end position="891"/>
    </location>
</feature>
<feature type="region of interest" description="Disordered" evidence="17">
    <location>
        <begin position="2326"/>
        <end position="2459"/>
    </location>
</feature>
<keyword evidence="12" id="KW-0010">Activator</keyword>
<keyword evidence="10" id="KW-0156">Chromatin regulator</keyword>
<feature type="non-terminal residue" evidence="21">
    <location>
        <position position="1"/>
    </location>
</feature>
<feature type="compositionally biased region" description="Low complexity" evidence="17">
    <location>
        <begin position="2595"/>
        <end position="2774"/>
    </location>
</feature>
<dbReference type="Gene3D" id="3.30.160.360">
    <property type="match status" value="1"/>
</dbReference>
<feature type="compositionally biased region" description="Low complexity" evidence="17">
    <location>
        <begin position="759"/>
        <end position="779"/>
    </location>
</feature>
<dbReference type="InterPro" id="IPR001965">
    <property type="entry name" value="Znf_PHD"/>
</dbReference>
<feature type="region of interest" description="Disordered" evidence="17">
    <location>
        <begin position="1622"/>
        <end position="1661"/>
    </location>
</feature>
<feature type="compositionally biased region" description="Low complexity" evidence="17">
    <location>
        <begin position="1623"/>
        <end position="1639"/>
    </location>
</feature>
<feature type="region of interest" description="Disordered" evidence="17">
    <location>
        <begin position="2866"/>
        <end position="2896"/>
    </location>
</feature>
<feature type="domain" description="PHD-type" evidence="20">
    <location>
        <begin position="4112"/>
        <end position="4220"/>
    </location>
</feature>
<feature type="compositionally biased region" description="Polar residues" evidence="17">
    <location>
        <begin position="680"/>
        <end position="727"/>
    </location>
</feature>
<feature type="compositionally biased region" description="Low complexity" evidence="17">
    <location>
        <begin position="2881"/>
        <end position="2896"/>
    </location>
</feature>
<accession>A0A401RRJ9</accession>
<dbReference type="FunFam" id="3.30.160.360:FF:000001">
    <property type="entry name" value="Histone-lysine N-methyltransferase"/>
    <property type="match status" value="1"/>
</dbReference>
<feature type="compositionally biased region" description="Polar residues" evidence="17">
    <location>
        <begin position="165"/>
        <end position="177"/>
    </location>
</feature>
<evidence type="ECO:0000313" key="21">
    <source>
        <dbReference type="EMBL" id="GCC20758.1"/>
    </source>
</evidence>
<dbReference type="SUPFAM" id="SSF82199">
    <property type="entry name" value="SET domain"/>
    <property type="match status" value="1"/>
</dbReference>
<gene>
    <name evidence="21" type="ORF">chiPu_0019325</name>
</gene>
<dbReference type="InterPro" id="IPR013083">
    <property type="entry name" value="Znf_RING/FYVE/PHD"/>
</dbReference>
<keyword evidence="7" id="KW-0677">Repeat</keyword>
<feature type="region of interest" description="Disordered" evidence="17">
    <location>
        <begin position="1544"/>
        <end position="1563"/>
    </location>
</feature>
<comment type="catalytic activity">
    <reaction evidence="16">
        <text>L-lysyl(4)-[histone H3] + S-adenosyl-L-methionine = N(6)-methyl-L-lysyl(4)-[histone H3] + S-adenosyl-L-homocysteine + H(+)</text>
        <dbReference type="Rhea" id="RHEA:60264"/>
        <dbReference type="Rhea" id="RHEA-COMP:15543"/>
        <dbReference type="Rhea" id="RHEA-COMP:15547"/>
        <dbReference type="ChEBI" id="CHEBI:15378"/>
        <dbReference type="ChEBI" id="CHEBI:29969"/>
        <dbReference type="ChEBI" id="CHEBI:57856"/>
        <dbReference type="ChEBI" id="CHEBI:59789"/>
        <dbReference type="ChEBI" id="CHEBI:61929"/>
        <dbReference type="EC" id="2.1.1.364"/>
    </reaction>
    <physiologicalReaction direction="left-to-right" evidence="16">
        <dbReference type="Rhea" id="RHEA:60265"/>
    </physiologicalReaction>
</comment>
<evidence type="ECO:0000256" key="12">
    <source>
        <dbReference type="ARBA" id="ARBA00023159"/>
    </source>
</evidence>
<dbReference type="InterPro" id="IPR046341">
    <property type="entry name" value="SET_dom_sf"/>
</dbReference>
<feature type="region of interest" description="Disordered" evidence="17">
    <location>
        <begin position="1900"/>
        <end position="1924"/>
    </location>
</feature>
<evidence type="ECO:0000256" key="10">
    <source>
        <dbReference type="ARBA" id="ARBA00022853"/>
    </source>
</evidence>
<feature type="region of interest" description="Disordered" evidence="17">
    <location>
        <begin position="26"/>
        <end position="48"/>
    </location>
</feature>
<feature type="compositionally biased region" description="Low complexity" evidence="17">
    <location>
        <begin position="2377"/>
        <end position="2386"/>
    </location>
</feature>
<feature type="compositionally biased region" description="Low complexity" evidence="17">
    <location>
        <begin position="1574"/>
        <end position="1595"/>
    </location>
</feature>
<dbReference type="Pfam" id="PF00856">
    <property type="entry name" value="SET"/>
    <property type="match status" value="1"/>
</dbReference>